<dbReference type="EMBL" id="JAIWYP010000005">
    <property type="protein sequence ID" value="KAH3816866.1"/>
    <property type="molecule type" value="Genomic_DNA"/>
</dbReference>
<evidence type="ECO:0000313" key="2">
    <source>
        <dbReference type="Proteomes" id="UP000828390"/>
    </source>
</evidence>
<protein>
    <submittedName>
        <fullName evidence="1">Uncharacterized protein</fullName>
    </submittedName>
</protein>
<dbReference type="AlphaFoldDB" id="A0A9D4GK03"/>
<dbReference type="Proteomes" id="UP000828390">
    <property type="component" value="Unassembled WGS sequence"/>
</dbReference>
<gene>
    <name evidence="1" type="ORF">DPMN_118390</name>
</gene>
<organism evidence="1 2">
    <name type="scientific">Dreissena polymorpha</name>
    <name type="common">Zebra mussel</name>
    <name type="synonym">Mytilus polymorpha</name>
    <dbReference type="NCBI Taxonomy" id="45954"/>
    <lineage>
        <taxon>Eukaryota</taxon>
        <taxon>Metazoa</taxon>
        <taxon>Spiralia</taxon>
        <taxon>Lophotrochozoa</taxon>
        <taxon>Mollusca</taxon>
        <taxon>Bivalvia</taxon>
        <taxon>Autobranchia</taxon>
        <taxon>Heteroconchia</taxon>
        <taxon>Euheterodonta</taxon>
        <taxon>Imparidentia</taxon>
        <taxon>Neoheterodontei</taxon>
        <taxon>Myida</taxon>
        <taxon>Dreissenoidea</taxon>
        <taxon>Dreissenidae</taxon>
        <taxon>Dreissena</taxon>
    </lineage>
</organism>
<keyword evidence="2" id="KW-1185">Reference proteome</keyword>
<sequence>MVGQVVTKGYNSHVGHKILNADGTSNFTSLATGLLSNATTLMPIPQIEPLVQTDGYANPIKLGFALSLTFVVGVVQVREGSAFHNVAHAILT</sequence>
<reference evidence="1" key="2">
    <citation type="submission" date="2020-11" db="EMBL/GenBank/DDBJ databases">
        <authorList>
            <person name="McCartney M.A."/>
            <person name="Auch B."/>
            <person name="Kono T."/>
            <person name="Mallez S."/>
            <person name="Becker A."/>
            <person name="Gohl D.M."/>
            <person name="Silverstein K.A.T."/>
            <person name="Koren S."/>
            <person name="Bechman K.B."/>
            <person name="Herman A."/>
            <person name="Abrahante J.E."/>
            <person name="Garbe J."/>
        </authorList>
    </citation>
    <scope>NUCLEOTIDE SEQUENCE</scope>
    <source>
        <strain evidence="1">Duluth1</strain>
        <tissue evidence="1">Whole animal</tissue>
    </source>
</reference>
<reference evidence="1" key="1">
    <citation type="journal article" date="2019" name="bioRxiv">
        <title>The Genome of the Zebra Mussel, Dreissena polymorpha: A Resource for Invasive Species Research.</title>
        <authorList>
            <person name="McCartney M.A."/>
            <person name="Auch B."/>
            <person name="Kono T."/>
            <person name="Mallez S."/>
            <person name="Zhang Y."/>
            <person name="Obille A."/>
            <person name="Becker A."/>
            <person name="Abrahante J.E."/>
            <person name="Garbe J."/>
            <person name="Badalamenti J.P."/>
            <person name="Herman A."/>
            <person name="Mangelson H."/>
            <person name="Liachko I."/>
            <person name="Sullivan S."/>
            <person name="Sone E.D."/>
            <person name="Koren S."/>
            <person name="Silverstein K.A.T."/>
            <person name="Beckman K.B."/>
            <person name="Gohl D.M."/>
        </authorList>
    </citation>
    <scope>NUCLEOTIDE SEQUENCE</scope>
    <source>
        <strain evidence="1">Duluth1</strain>
        <tissue evidence="1">Whole animal</tissue>
    </source>
</reference>
<accession>A0A9D4GK03</accession>
<name>A0A9D4GK03_DREPO</name>
<evidence type="ECO:0000313" key="1">
    <source>
        <dbReference type="EMBL" id="KAH3816866.1"/>
    </source>
</evidence>
<comment type="caution">
    <text evidence="1">The sequence shown here is derived from an EMBL/GenBank/DDBJ whole genome shotgun (WGS) entry which is preliminary data.</text>
</comment>
<proteinExistence type="predicted"/>